<gene>
    <name evidence="1" type="ORF">AVEN_123435_1</name>
</gene>
<evidence type="ECO:0008006" key="3">
    <source>
        <dbReference type="Google" id="ProtNLM"/>
    </source>
</evidence>
<sequence>MSNVEDHVRLESQMRGGMCFLAQRYARANNPYLSCYNPKEPSSCIVSMDVNNLYGFCMCEPVGDFRWLSPEEISVFDVSNISRRSPTGYLLEEGVLYKKAAQDFHDFPLAPEHLAINTRMLSYYQRHLLFDKNIPFTESKKLTPNFYAKKHYILHYRNLKFYLKHGMTLKNLSSIGIFPIGLVTKLHKF</sequence>
<dbReference type="OrthoDB" id="7697120at2759"/>
<comment type="caution">
    <text evidence="1">The sequence shown here is derived from an EMBL/GenBank/DDBJ whole genome shotgun (WGS) entry which is preliminary data.</text>
</comment>
<protein>
    <recommendedName>
        <fullName evidence="3">DNA-directed DNA polymerase</fullName>
    </recommendedName>
</protein>
<organism evidence="1 2">
    <name type="scientific">Araneus ventricosus</name>
    <name type="common">Orbweaver spider</name>
    <name type="synonym">Epeira ventricosa</name>
    <dbReference type="NCBI Taxonomy" id="182803"/>
    <lineage>
        <taxon>Eukaryota</taxon>
        <taxon>Metazoa</taxon>
        <taxon>Ecdysozoa</taxon>
        <taxon>Arthropoda</taxon>
        <taxon>Chelicerata</taxon>
        <taxon>Arachnida</taxon>
        <taxon>Araneae</taxon>
        <taxon>Araneomorphae</taxon>
        <taxon>Entelegynae</taxon>
        <taxon>Araneoidea</taxon>
        <taxon>Araneidae</taxon>
        <taxon>Araneus</taxon>
    </lineage>
</organism>
<evidence type="ECO:0000313" key="2">
    <source>
        <dbReference type="Proteomes" id="UP000499080"/>
    </source>
</evidence>
<reference evidence="1 2" key="1">
    <citation type="journal article" date="2019" name="Sci. Rep.">
        <title>Orb-weaving spider Araneus ventricosus genome elucidates the spidroin gene catalogue.</title>
        <authorList>
            <person name="Kono N."/>
            <person name="Nakamura H."/>
            <person name="Ohtoshi R."/>
            <person name="Moran D.A.P."/>
            <person name="Shinohara A."/>
            <person name="Yoshida Y."/>
            <person name="Fujiwara M."/>
            <person name="Mori M."/>
            <person name="Tomita M."/>
            <person name="Arakawa K."/>
        </authorList>
    </citation>
    <scope>NUCLEOTIDE SEQUENCE [LARGE SCALE GENOMIC DNA]</scope>
</reference>
<dbReference type="AlphaFoldDB" id="A0A4Y2RVN0"/>
<name>A0A4Y2RVN0_ARAVE</name>
<keyword evidence="2" id="KW-1185">Reference proteome</keyword>
<dbReference type="EMBL" id="BGPR01018680">
    <property type="protein sequence ID" value="GBN79838.1"/>
    <property type="molecule type" value="Genomic_DNA"/>
</dbReference>
<dbReference type="Proteomes" id="UP000499080">
    <property type="component" value="Unassembled WGS sequence"/>
</dbReference>
<accession>A0A4Y2RVN0</accession>
<proteinExistence type="predicted"/>
<evidence type="ECO:0000313" key="1">
    <source>
        <dbReference type="EMBL" id="GBN79838.1"/>
    </source>
</evidence>